<evidence type="ECO:0000259" key="4">
    <source>
        <dbReference type="Pfam" id="PF01073"/>
    </source>
</evidence>
<dbReference type="GO" id="GO:0006694">
    <property type="term" value="P:steroid biosynthetic process"/>
    <property type="evidence" value="ECO:0007669"/>
    <property type="project" value="InterPro"/>
</dbReference>
<feature type="region of interest" description="Disordered" evidence="3">
    <location>
        <begin position="293"/>
        <end position="314"/>
    </location>
</feature>
<gene>
    <name evidence="5" type="ORF">PFICI_14444</name>
</gene>
<comment type="similarity">
    <text evidence="2">Belongs to the NAD(P)-dependent epimerase/dehydratase family. Dihydroflavonol-4-reductase subfamily.</text>
</comment>
<feature type="domain" description="3-beta hydroxysteroid dehydrogenase/isomerase" evidence="4">
    <location>
        <begin position="13"/>
        <end position="239"/>
    </location>
</feature>
<keyword evidence="6" id="KW-1185">Reference proteome</keyword>
<evidence type="ECO:0000313" key="5">
    <source>
        <dbReference type="EMBL" id="ETS73498.1"/>
    </source>
</evidence>
<evidence type="ECO:0000256" key="3">
    <source>
        <dbReference type="SAM" id="MobiDB-lite"/>
    </source>
</evidence>
<dbReference type="RefSeq" id="XP_007841216.1">
    <property type="nucleotide sequence ID" value="XM_007843025.1"/>
</dbReference>
<accession>W3WHX4</accession>
<protein>
    <recommendedName>
        <fullName evidence="4">3-beta hydroxysteroid dehydrogenase/isomerase domain-containing protein</fullName>
    </recommendedName>
</protein>
<organism evidence="5 6">
    <name type="scientific">Pestalotiopsis fici (strain W106-1 / CGMCC3.15140)</name>
    <dbReference type="NCBI Taxonomy" id="1229662"/>
    <lineage>
        <taxon>Eukaryota</taxon>
        <taxon>Fungi</taxon>
        <taxon>Dikarya</taxon>
        <taxon>Ascomycota</taxon>
        <taxon>Pezizomycotina</taxon>
        <taxon>Sordariomycetes</taxon>
        <taxon>Xylariomycetidae</taxon>
        <taxon>Amphisphaeriales</taxon>
        <taxon>Sporocadaceae</taxon>
        <taxon>Pestalotiopsis</taxon>
    </lineage>
</organism>
<name>W3WHX4_PESFW</name>
<sequence length="347" mass="37812">MAPVDPQRKGRVLVTGGNGFIGHHVVRELLEKTPHQVEATVQSSQMSAHLQAVHRNHPRLTMHVVPDITRADAFVQAAQHCHAIIHLAAPPMTTGSDFENDLVLPALQCVQVRIQAICHAADANESVTRLVYCSSFAAVFDPSPSGSLPSKVYTEDDWNPTTYEQASKAPELMLSYQGSKALAEREVRKLCREQSKWDLVTICPGIVFGAPVDGSVGTVQELAQTNAALWDMFDKKDVPQTTVPIWTAVTSLAEAQISALSSSKAGGERFLVVNGAYENQELCDYLISSDLDEDSKSRVPTGNPGHRSNHWKADGSKAAESLEFSKPTLKDTIVGVRNYLFRLAKSA</sequence>
<dbReference type="InterPro" id="IPR050425">
    <property type="entry name" value="NAD(P)_dehydrat-like"/>
</dbReference>
<evidence type="ECO:0000256" key="1">
    <source>
        <dbReference type="ARBA" id="ARBA00023002"/>
    </source>
</evidence>
<dbReference type="PANTHER" id="PTHR10366:SF564">
    <property type="entry name" value="STEROL-4-ALPHA-CARBOXYLATE 3-DEHYDROGENASE, DECARBOXYLATING"/>
    <property type="match status" value="1"/>
</dbReference>
<reference evidence="6" key="1">
    <citation type="journal article" date="2015" name="BMC Genomics">
        <title>Genomic and transcriptomic analysis of the endophytic fungus Pestalotiopsis fici reveals its lifestyle and high potential for synthesis of natural products.</title>
        <authorList>
            <person name="Wang X."/>
            <person name="Zhang X."/>
            <person name="Liu L."/>
            <person name="Xiang M."/>
            <person name="Wang W."/>
            <person name="Sun X."/>
            <person name="Che Y."/>
            <person name="Guo L."/>
            <person name="Liu G."/>
            <person name="Guo L."/>
            <person name="Wang C."/>
            <person name="Yin W.B."/>
            <person name="Stadler M."/>
            <person name="Zhang X."/>
            <person name="Liu X."/>
        </authorList>
    </citation>
    <scope>NUCLEOTIDE SEQUENCE [LARGE SCALE GENOMIC DNA]</scope>
    <source>
        <strain evidence="6">W106-1 / CGMCC3.15140</strain>
    </source>
</reference>
<evidence type="ECO:0000256" key="2">
    <source>
        <dbReference type="ARBA" id="ARBA00023445"/>
    </source>
</evidence>
<dbReference type="OMA" id="HTNSFAC"/>
<dbReference type="AlphaFoldDB" id="W3WHX4"/>
<dbReference type="STRING" id="1229662.W3WHX4"/>
<dbReference type="OrthoDB" id="2735536at2759"/>
<keyword evidence="1" id="KW-0560">Oxidoreductase</keyword>
<dbReference type="InterPro" id="IPR036291">
    <property type="entry name" value="NAD(P)-bd_dom_sf"/>
</dbReference>
<dbReference type="eggNOG" id="KOG1502">
    <property type="taxonomic scope" value="Eukaryota"/>
</dbReference>
<dbReference type="Proteomes" id="UP000030651">
    <property type="component" value="Unassembled WGS sequence"/>
</dbReference>
<dbReference type="GeneID" id="19279457"/>
<dbReference type="HOGENOM" id="CLU_007383_9_2_1"/>
<dbReference type="GO" id="GO:0016616">
    <property type="term" value="F:oxidoreductase activity, acting on the CH-OH group of donors, NAD or NADP as acceptor"/>
    <property type="evidence" value="ECO:0007669"/>
    <property type="project" value="InterPro"/>
</dbReference>
<dbReference type="PANTHER" id="PTHR10366">
    <property type="entry name" value="NAD DEPENDENT EPIMERASE/DEHYDRATASE"/>
    <property type="match status" value="1"/>
</dbReference>
<dbReference type="KEGG" id="pfy:PFICI_14444"/>
<evidence type="ECO:0000313" key="6">
    <source>
        <dbReference type="Proteomes" id="UP000030651"/>
    </source>
</evidence>
<dbReference type="Gene3D" id="3.40.50.720">
    <property type="entry name" value="NAD(P)-binding Rossmann-like Domain"/>
    <property type="match status" value="1"/>
</dbReference>
<proteinExistence type="inferred from homology"/>
<dbReference type="InterPro" id="IPR002225">
    <property type="entry name" value="3Beta_OHSteriod_DH/Estase"/>
</dbReference>
<dbReference type="Pfam" id="PF01073">
    <property type="entry name" value="3Beta_HSD"/>
    <property type="match status" value="1"/>
</dbReference>
<dbReference type="EMBL" id="KI912121">
    <property type="protein sequence ID" value="ETS73498.1"/>
    <property type="molecule type" value="Genomic_DNA"/>
</dbReference>
<dbReference type="InParanoid" id="W3WHX4"/>
<dbReference type="SUPFAM" id="SSF51735">
    <property type="entry name" value="NAD(P)-binding Rossmann-fold domains"/>
    <property type="match status" value="1"/>
</dbReference>